<dbReference type="EMBL" id="CM056816">
    <property type="protein sequence ID" value="KAJ8633156.1"/>
    <property type="molecule type" value="Genomic_DNA"/>
</dbReference>
<dbReference type="Proteomes" id="UP001234297">
    <property type="component" value="Chromosome 8"/>
</dbReference>
<gene>
    <name evidence="1" type="ORF">MRB53_026492</name>
</gene>
<comment type="caution">
    <text evidence="1">The sequence shown here is derived from an EMBL/GenBank/DDBJ whole genome shotgun (WGS) entry which is preliminary data.</text>
</comment>
<reference evidence="1 2" key="1">
    <citation type="journal article" date="2022" name="Hortic Res">
        <title>A haplotype resolved chromosomal level avocado genome allows analysis of novel avocado genes.</title>
        <authorList>
            <person name="Nath O."/>
            <person name="Fletcher S.J."/>
            <person name="Hayward A."/>
            <person name="Shaw L.M."/>
            <person name="Masouleh A.K."/>
            <person name="Furtado A."/>
            <person name="Henry R.J."/>
            <person name="Mitter N."/>
        </authorList>
    </citation>
    <scope>NUCLEOTIDE SEQUENCE [LARGE SCALE GENOMIC DNA]</scope>
    <source>
        <strain evidence="2">cv. Hass</strain>
    </source>
</reference>
<protein>
    <submittedName>
        <fullName evidence="1">Uncharacterized protein</fullName>
    </submittedName>
</protein>
<evidence type="ECO:0000313" key="2">
    <source>
        <dbReference type="Proteomes" id="UP001234297"/>
    </source>
</evidence>
<proteinExistence type="predicted"/>
<organism evidence="1 2">
    <name type="scientific">Persea americana</name>
    <name type="common">Avocado</name>
    <dbReference type="NCBI Taxonomy" id="3435"/>
    <lineage>
        <taxon>Eukaryota</taxon>
        <taxon>Viridiplantae</taxon>
        <taxon>Streptophyta</taxon>
        <taxon>Embryophyta</taxon>
        <taxon>Tracheophyta</taxon>
        <taxon>Spermatophyta</taxon>
        <taxon>Magnoliopsida</taxon>
        <taxon>Magnoliidae</taxon>
        <taxon>Laurales</taxon>
        <taxon>Lauraceae</taxon>
        <taxon>Persea</taxon>
    </lineage>
</organism>
<accession>A0ACC2LIV5</accession>
<evidence type="ECO:0000313" key="1">
    <source>
        <dbReference type="EMBL" id="KAJ8633156.1"/>
    </source>
</evidence>
<name>A0ACC2LIV5_PERAE</name>
<keyword evidence="2" id="KW-1185">Reference proteome</keyword>
<sequence length="118" mass="13019">MKPCFERPNLISPQPSQRLNHSRPNLSFLALMPSPILAPYPLPQSPHRRDSIFDCTHKPLCQDRRGRPPCPQAPLSRSATPPSTATDSSGPRPKKSRLESLHDRAISTDSSGVLGLTF</sequence>